<feature type="region of interest" description="Disordered" evidence="1">
    <location>
        <begin position="44"/>
        <end position="65"/>
    </location>
</feature>
<evidence type="ECO:0000256" key="1">
    <source>
        <dbReference type="SAM" id="MobiDB-lite"/>
    </source>
</evidence>
<evidence type="ECO:0000313" key="3">
    <source>
        <dbReference type="Proteomes" id="UP000677457"/>
    </source>
</evidence>
<comment type="caution">
    <text evidence="2">The sequence shown here is derived from an EMBL/GenBank/DDBJ whole genome shotgun (WGS) entry which is preliminary data.</text>
</comment>
<feature type="compositionally biased region" description="Basic residues" evidence="1">
    <location>
        <begin position="56"/>
        <end position="65"/>
    </location>
</feature>
<accession>A0ABQ4JSK7</accession>
<evidence type="ECO:0000313" key="2">
    <source>
        <dbReference type="EMBL" id="GIM85938.1"/>
    </source>
</evidence>
<keyword evidence="3" id="KW-1185">Reference proteome</keyword>
<reference evidence="2 3" key="1">
    <citation type="submission" date="2021-03" db="EMBL/GenBank/DDBJ databases">
        <title>Whole genome shotgun sequence of Salinispora arenicola NBRC 105043.</title>
        <authorList>
            <person name="Komaki H."/>
            <person name="Tamura T."/>
        </authorList>
    </citation>
    <scope>NUCLEOTIDE SEQUENCE [LARGE SCALE GENOMIC DNA]</scope>
    <source>
        <strain evidence="2 3">NBRC 105043</strain>
    </source>
</reference>
<organism evidence="2 3">
    <name type="scientific">Salinispora arenicola</name>
    <dbReference type="NCBI Taxonomy" id="168697"/>
    <lineage>
        <taxon>Bacteria</taxon>
        <taxon>Bacillati</taxon>
        <taxon>Actinomycetota</taxon>
        <taxon>Actinomycetes</taxon>
        <taxon>Micromonosporales</taxon>
        <taxon>Micromonosporaceae</taxon>
        <taxon>Salinispora</taxon>
    </lineage>
</organism>
<protein>
    <submittedName>
        <fullName evidence="2">Uncharacterized protein</fullName>
    </submittedName>
</protein>
<proteinExistence type="predicted"/>
<name>A0ABQ4JSK7_SALAC</name>
<feature type="compositionally biased region" description="Low complexity" evidence="1">
    <location>
        <begin position="46"/>
        <end position="55"/>
    </location>
</feature>
<dbReference type="EMBL" id="BOQM01000017">
    <property type="protein sequence ID" value="GIM85938.1"/>
    <property type="molecule type" value="Genomic_DNA"/>
</dbReference>
<gene>
    <name evidence="2" type="ORF">Sar04_26740</name>
</gene>
<sequence>MVRYKTDMAGAGARWREPDFRHATQSAELADCGVDSGRYGTCTIHPSPGGSPRGRPALKHHLPAT</sequence>
<dbReference type="Proteomes" id="UP000677457">
    <property type="component" value="Unassembled WGS sequence"/>
</dbReference>